<gene>
    <name evidence="2" type="ORF">JJB74_22075</name>
</gene>
<keyword evidence="1" id="KW-1133">Transmembrane helix</keyword>
<dbReference type="AlphaFoldDB" id="A0A934SYE6"/>
<feature type="transmembrane region" description="Helical" evidence="1">
    <location>
        <begin position="6"/>
        <end position="23"/>
    </location>
</feature>
<dbReference type="RefSeq" id="WP_200595505.1">
    <property type="nucleotide sequence ID" value="NZ_JAEPBG010000011.1"/>
</dbReference>
<keyword evidence="1" id="KW-0812">Transmembrane</keyword>
<keyword evidence="1" id="KW-0472">Membrane</keyword>
<reference evidence="2" key="1">
    <citation type="submission" date="2021-01" db="EMBL/GenBank/DDBJ databases">
        <title>Genome sequence of strain Noviherbaspirillum sp. DKR-6.</title>
        <authorList>
            <person name="Chaudhary D.K."/>
        </authorList>
    </citation>
    <scope>NUCLEOTIDE SEQUENCE</scope>
    <source>
        <strain evidence="2">DKR-6</strain>
    </source>
</reference>
<evidence type="ECO:0000313" key="2">
    <source>
        <dbReference type="EMBL" id="MBK4737316.1"/>
    </source>
</evidence>
<evidence type="ECO:0000313" key="3">
    <source>
        <dbReference type="Proteomes" id="UP000622890"/>
    </source>
</evidence>
<proteinExistence type="predicted"/>
<sequence>MANVLTACGAILFWGALISLWVLNGRLFRELRENHPVIWEEMGAPESVFTRNGAYWRLEKFCLSGDYLLLDSARVTQLCNRLFVCKGILLAGLFYAMYAGRHHV</sequence>
<keyword evidence="3" id="KW-1185">Reference proteome</keyword>
<dbReference type="Proteomes" id="UP000622890">
    <property type="component" value="Unassembled WGS sequence"/>
</dbReference>
<feature type="transmembrane region" description="Helical" evidence="1">
    <location>
        <begin position="78"/>
        <end position="98"/>
    </location>
</feature>
<name>A0A934SYE6_9BURK</name>
<comment type="caution">
    <text evidence="2">The sequence shown here is derived from an EMBL/GenBank/DDBJ whole genome shotgun (WGS) entry which is preliminary data.</text>
</comment>
<dbReference type="EMBL" id="JAEPBG010000011">
    <property type="protein sequence ID" value="MBK4737316.1"/>
    <property type="molecule type" value="Genomic_DNA"/>
</dbReference>
<organism evidence="2 3">
    <name type="scientific">Noviherbaspirillum pedocola</name>
    <dbReference type="NCBI Taxonomy" id="2801341"/>
    <lineage>
        <taxon>Bacteria</taxon>
        <taxon>Pseudomonadati</taxon>
        <taxon>Pseudomonadota</taxon>
        <taxon>Betaproteobacteria</taxon>
        <taxon>Burkholderiales</taxon>
        <taxon>Oxalobacteraceae</taxon>
        <taxon>Noviherbaspirillum</taxon>
    </lineage>
</organism>
<evidence type="ECO:0000256" key="1">
    <source>
        <dbReference type="SAM" id="Phobius"/>
    </source>
</evidence>
<accession>A0A934SYE6</accession>
<protein>
    <submittedName>
        <fullName evidence="2">Uncharacterized protein</fullName>
    </submittedName>
</protein>